<dbReference type="Proteomes" id="UP001233172">
    <property type="component" value="Unassembled WGS sequence"/>
</dbReference>
<organism evidence="1 2">
    <name type="scientific">Biomphalaria pfeifferi</name>
    <name type="common">Bloodfluke planorb</name>
    <name type="synonym">Freshwater snail</name>
    <dbReference type="NCBI Taxonomy" id="112525"/>
    <lineage>
        <taxon>Eukaryota</taxon>
        <taxon>Metazoa</taxon>
        <taxon>Spiralia</taxon>
        <taxon>Lophotrochozoa</taxon>
        <taxon>Mollusca</taxon>
        <taxon>Gastropoda</taxon>
        <taxon>Heterobranchia</taxon>
        <taxon>Euthyneura</taxon>
        <taxon>Panpulmonata</taxon>
        <taxon>Hygrophila</taxon>
        <taxon>Lymnaeoidea</taxon>
        <taxon>Planorbidae</taxon>
        <taxon>Biomphalaria</taxon>
    </lineage>
</organism>
<dbReference type="AlphaFoldDB" id="A0AAD8BB18"/>
<accession>A0AAD8BB18</accession>
<sequence length="103" mass="10961">MHAQGSTVQCYVSGQLAVNYFGNTKTVTQTSSDPLLNLVDCLFVGCPTTTTITYTNTVTSGCPQFLVITTNGLMTSSVCCLENNSTVKNYTALAVSVDWFAAD</sequence>
<dbReference type="EMBL" id="JASAOG010000111">
    <property type="protein sequence ID" value="KAK0050693.1"/>
    <property type="molecule type" value="Genomic_DNA"/>
</dbReference>
<gene>
    <name evidence="1" type="ORF">Bpfe_019817</name>
</gene>
<reference evidence="1" key="1">
    <citation type="journal article" date="2023" name="PLoS Negl. Trop. Dis.">
        <title>A genome sequence for Biomphalaria pfeifferi, the major vector snail for the human-infecting parasite Schistosoma mansoni.</title>
        <authorList>
            <person name="Bu L."/>
            <person name="Lu L."/>
            <person name="Laidemitt M.R."/>
            <person name="Zhang S.M."/>
            <person name="Mutuku M."/>
            <person name="Mkoji G."/>
            <person name="Steinauer M."/>
            <person name="Loker E.S."/>
        </authorList>
    </citation>
    <scope>NUCLEOTIDE SEQUENCE</scope>
    <source>
        <strain evidence="1">KasaAsao</strain>
    </source>
</reference>
<name>A0AAD8BB18_BIOPF</name>
<evidence type="ECO:0000313" key="2">
    <source>
        <dbReference type="Proteomes" id="UP001233172"/>
    </source>
</evidence>
<keyword evidence="2" id="KW-1185">Reference proteome</keyword>
<reference evidence="1" key="2">
    <citation type="submission" date="2023-04" db="EMBL/GenBank/DDBJ databases">
        <authorList>
            <person name="Bu L."/>
            <person name="Lu L."/>
            <person name="Laidemitt M.R."/>
            <person name="Zhang S.M."/>
            <person name="Mutuku M."/>
            <person name="Mkoji G."/>
            <person name="Steinauer M."/>
            <person name="Loker E.S."/>
        </authorList>
    </citation>
    <scope>NUCLEOTIDE SEQUENCE</scope>
    <source>
        <strain evidence="1">KasaAsao</strain>
        <tissue evidence="1">Whole Snail</tissue>
    </source>
</reference>
<comment type="caution">
    <text evidence="1">The sequence shown here is derived from an EMBL/GenBank/DDBJ whole genome shotgun (WGS) entry which is preliminary data.</text>
</comment>
<protein>
    <submittedName>
        <fullName evidence="1">GPI-anchored protein PB15E9.01c isoform X2</fullName>
    </submittedName>
</protein>
<evidence type="ECO:0000313" key="1">
    <source>
        <dbReference type="EMBL" id="KAK0050693.1"/>
    </source>
</evidence>
<proteinExistence type="predicted"/>